<dbReference type="SMART" id="SM00943">
    <property type="entry name" value="Prim-Pol"/>
    <property type="match status" value="1"/>
</dbReference>
<accession>A0A366LV07</accession>
<dbReference type="InterPro" id="IPR015330">
    <property type="entry name" value="DNA_primase/pol_bifunc_N"/>
</dbReference>
<evidence type="ECO:0000313" key="2">
    <source>
        <dbReference type="EMBL" id="RBQ17785.1"/>
    </source>
</evidence>
<dbReference type="Proteomes" id="UP000253303">
    <property type="component" value="Unassembled WGS sequence"/>
</dbReference>
<evidence type="ECO:0000259" key="1">
    <source>
        <dbReference type="SMART" id="SM00943"/>
    </source>
</evidence>
<proteinExistence type="predicted"/>
<dbReference type="AlphaFoldDB" id="A0A366LV07"/>
<dbReference type="Pfam" id="PF09250">
    <property type="entry name" value="Prim-Pol"/>
    <property type="match status" value="1"/>
</dbReference>
<feature type="domain" description="DNA primase/polymerase bifunctional N-terminal" evidence="1">
    <location>
        <begin position="12"/>
        <end position="191"/>
    </location>
</feature>
<gene>
    <name evidence="2" type="ORF">DP939_23275</name>
</gene>
<evidence type="ECO:0000313" key="3">
    <source>
        <dbReference type="Proteomes" id="UP000253303"/>
    </source>
</evidence>
<reference evidence="2 3" key="1">
    <citation type="submission" date="2018-06" db="EMBL/GenBank/DDBJ databases">
        <title>Sphaerisporangium craniellae sp. nov., isolated from a marine sponge in the South China Sea.</title>
        <authorList>
            <person name="Li L."/>
        </authorList>
    </citation>
    <scope>NUCLEOTIDE SEQUENCE [LARGE SCALE GENOMIC DNA]</scope>
    <source>
        <strain evidence="2 3">LHW63015</strain>
    </source>
</reference>
<dbReference type="CDD" id="cd04859">
    <property type="entry name" value="Prim_Pol"/>
    <property type="match status" value="1"/>
</dbReference>
<dbReference type="EMBL" id="QMEY01000010">
    <property type="protein sequence ID" value="RBQ17785.1"/>
    <property type="molecule type" value="Genomic_DNA"/>
</dbReference>
<name>A0A366LV07_9ACTN</name>
<dbReference type="RefSeq" id="WP_113982881.1">
    <property type="nucleotide sequence ID" value="NZ_QMEY01000010.1"/>
</dbReference>
<sequence length="312" mass="33043">MNSTRLDLPAAAQAAAARGWRVFPLTPGGKMPLRGFTDWEHHGTTDPDRIAAFWQRAPYNIGVACGPSGLVVIDLDMPKPGEDPPAEAARHGATCGQEVFHLLCQSRNRPYPDDTFTVRTRRGGLHLYFTAPPGVRLRNTAGSKGGLGWLIDTRAWGGQVVGPGSYVRLPDGKGPYEILRDVPPAPLPAWLTEALTPPPPPPADAPDLLAALPGHRLSRYGEAALRAEATAVADAPGGSRNTTLNRAAFNLGQLVTRGVLPEHVVTSALQAAAEVANRRVTDRTPSTARELAAVIAAGLTAGKKAQPRRMAA</sequence>
<keyword evidence="3" id="KW-1185">Reference proteome</keyword>
<comment type="caution">
    <text evidence="2">The sequence shown here is derived from an EMBL/GenBank/DDBJ whole genome shotgun (WGS) entry which is preliminary data.</text>
</comment>
<dbReference type="OrthoDB" id="3218228at2"/>
<protein>
    <submittedName>
        <fullName evidence="2">DNA primase</fullName>
    </submittedName>
</protein>
<organism evidence="2 3">
    <name type="scientific">Spongiactinospora rosea</name>
    <dbReference type="NCBI Taxonomy" id="2248750"/>
    <lineage>
        <taxon>Bacteria</taxon>
        <taxon>Bacillati</taxon>
        <taxon>Actinomycetota</taxon>
        <taxon>Actinomycetes</taxon>
        <taxon>Streptosporangiales</taxon>
        <taxon>Streptosporangiaceae</taxon>
        <taxon>Spongiactinospora</taxon>
    </lineage>
</organism>
<dbReference type="SUPFAM" id="SSF56747">
    <property type="entry name" value="Prim-pol domain"/>
    <property type="match status" value="1"/>
</dbReference>